<keyword evidence="1 3" id="KW-0489">Methyltransferase</keyword>
<proteinExistence type="predicted"/>
<gene>
    <name evidence="3" type="ORF">EZI54_00280</name>
</gene>
<dbReference type="Proteomes" id="UP000313645">
    <property type="component" value="Unassembled WGS sequence"/>
</dbReference>
<evidence type="ECO:0000313" key="3">
    <source>
        <dbReference type="EMBL" id="TBW59433.1"/>
    </source>
</evidence>
<keyword evidence="2" id="KW-0808">Transferase</keyword>
<evidence type="ECO:0000256" key="1">
    <source>
        <dbReference type="ARBA" id="ARBA00022603"/>
    </source>
</evidence>
<dbReference type="SUPFAM" id="SSF53335">
    <property type="entry name" value="S-adenosyl-L-methionine-dependent methyltransferases"/>
    <property type="match status" value="1"/>
</dbReference>
<dbReference type="PANTHER" id="PTHR43619:SF2">
    <property type="entry name" value="S-ADENOSYL-L-METHIONINE-DEPENDENT METHYLTRANSFERASES SUPERFAMILY PROTEIN"/>
    <property type="match status" value="1"/>
</dbReference>
<comment type="caution">
    <text evidence="3">The sequence shown here is derived from an EMBL/GenBank/DDBJ whole genome shotgun (WGS) entry which is preliminary data.</text>
</comment>
<keyword evidence="4" id="KW-1185">Reference proteome</keyword>
<protein>
    <submittedName>
        <fullName evidence="3">Class I SAM-dependent methyltransferase</fullName>
    </submittedName>
</protein>
<sequence length="283" mass="31408">MTRPIDSTGISFTALYTGAVWQHNGLSEDGLTPPAGHALYNLMTPFEGLSRLVTGGNIRTFLLQRHLIIDQLIHEAIEQRGISQILEIACGLSPRGIRLRQRFPHLQMLETDLPAMATRKAAYLATHGYLGDHHQVRPIDIFADGGPLALERVIEDQFDAGRPLLVVTEGLTSYFSLDDISQFWRRLARCLEARPGSAYLTETYLKPEGKILGRGLDVLRGALGQMTRAQVSFHFRDGESGARHLAGLGFDDVRAIDPEDFYGRLPIPESRGTPLVRILDARS</sequence>
<evidence type="ECO:0000313" key="4">
    <source>
        <dbReference type="Proteomes" id="UP000313645"/>
    </source>
</evidence>
<dbReference type="InterPro" id="IPR007213">
    <property type="entry name" value="Ppm1/Ppm2/Tcmp"/>
</dbReference>
<dbReference type="Gene3D" id="3.40.50.150">
    <property type="entry name" value="Vaccinia Virus protein VP39"/>
    <property type="match status" value="1"/>
</dbReference>
<dbReference type="GO" id="GO:0008168">
    <property type="term" value="F:methyltransferase activity"/>
    <property type="evidence" value="ECO:0007669"/>
    <property type="project" value="UniProtKB-KW"/>
</dbReference>
<name>A0ABY1ZR00_9GAMM</name>
<dbReference type="EMBL" id="SJDL01000001">
    <property type="protein sequence ID" value="TBW59433.1"/>
    <property type="molecule type" value="Genomic_DNA"/>
</dbReference>
<dbReference type="Pfam" id="PF04072">
    <property type="entry name" value="LCM"/>
    <property type="match status" value="1"/>
</dbReference>
<dbReference type="PANTHER" id="PTHR43619">
    <property type="entry name" value="S-ADENOSYL-L-METHIONINE-DEPENDENT METHYLTRANSFERASE YKTD-RELATED"/>
    <property type="match status" value="1"/>
</dbReference>
<dbReference type="InterPro" id="IPR029063">
    <property type="entry name" value="SAM-dependent_MTases_sf"/>
</dbReference>
<evidence type="ECO:0000256" key="2">
    <source>
        <dbReference type="ARBA" id="ARBA00022679"/>
    </source>
</evidence>
<reference evidence="3 4" key="1">
    <citation type="submission" date="2019-02" db="EMBL/GenBank/DDBJ databases">
        <title>Marinobacter halodurans sp. nov., a marine bacterium isolated from sea tidal flat.</title>
        <authorList>
            <person name="Yoo Y."/>
            <person name="Lee D.W."/>
            <person name="Kim B.S."/>
            <person name="Kim J.-J."/>
        </authorList>
    </citation>
    <scope>NUCLEOTIDE SEQUENCE [LARGE SCALE GENOMIC DNA]</scope>
    <source>
        <strain evidence="3 4">YJ-S3-2</strain>
    </source>
</reference>
<dbReference type="GO" id="GO:0032259">
    <property type="term" value="P:methylation"/>
    <property type="evidence" value="ECO:0007669"/>
    <property type="project" value="UniProtKB-KW"/>
</dbReference>
<dbReference type="RefSeq" id="WP_131477880.1">
    <property type="nucleotide sequence ID" value="NZ_SJDL01000001.1"/>
</dbReference>
<organism evidence="3 4">
    <name type="scientific">Marinobacter halodurans</name>
    <dbReference type="NCBI Taxonomy" id="2528979"/>
    <lineage>
        <taxon>Bacteria</taxon>
        <taxon>Pseudomonadati</taxon>
        <taxon>Pseudomonadota</taxon>
        <taxon>Gammaproteobacteria</taxon>
        <taxon>Pseudomonadales</taxon>
        <taxon>Marinobacteraceae</taxon>
        <taxon>Marinobacter</taxon>
    </lineage>
</organism>
<accession>A0ABY1ZR00</accession>